<name>A0A915JTY2_ROMCU</name>
<accession>A0A915JTY2</accession>
<comment type="similarity">
    <text evidence="1">Belongs to the class I-like SAM-binding methyltransferase superfamily. RsmB/NOP family.</text>
</comment>
<dbReference type="Pfam" id="PF25376">
    <property type="entry name" value="Pre-PUA_NSUN2"/>
    <property type="match status" value="1"/>
</dbReference>
<feature type="domain" description="SAM-dependent MTase RsmB/NOP-type" evidence="2">
    <location>
        <begin position="1"/>
        <end position="36"/>
    </location>
</feature>
<dbReference type="WBParaSite" id="nRc.2.0.1.t29558-RA">
    <property type="protein sequence ID" value="nRc.2.0.1.t29558-RA"/>
    <property type="gene ID" value="nRc.2.0.1.g29558"/>
</dbReference>
<dbReference type="Gene3D" id="3.40.50.150">
    <property type="entry name" value="Vaccinia Virus protein VP39"/>
    <property type="match status" value="1"/>
</dbReference>
<keyword evidence="1" id="KW-0694">RNA-binding</keyword>
<dbReference type="InterPro" id="IPR057286">
    <property type="entry name" value="PUA_NSUN2"/>
</dbReference>
<dbReference type="InterPro" id="IPR057285">
    <property type="entry name" value="Pre-PUA_NSUN2"/>
</dbReference>
<dbReference type="Pfam" id="PF25378">
    <property type="entry name" value="PUA_NSUN2"/>
    <property type="match status" value="1"/>
</dbReference>
<keyword evidence="1" id="KW-0808">Transferase</keyword>
<sequence length="743" mass="84645">MLYCIACQVFAVLFSMRILPHQQDTGGFFVALLKKTNKFPWTMNISRTGIDNHESDSSSPRKQKRFKGYKEDPFVFLSKDDVGWKAVESYFDIAPGFPVCQLLRRGYEANKKRNLYFVNDVIKRIIENNNDSIKIINAGTRLFSRVDVKESGSQIRLTQDSINILLLFHGVNILLPYIRKRLVEISRDELINVLTKSINNCYHLDNFCPDSRARFEPWGEGSIVLLCQFDGHPVAVCAWRGKHFVSPYLAKDSILHILRMIKYDTTEYENEMINEKRRKKPIENAVDESPDAQNEFVDAQEGQSMARNRRHVLEDNFGRRFDECATESKVSSSIGLNAIPLDFNAPKIRKTESNALRGVFLSETGEAILISCSNNHNMKCGVPPITQTHTFSAPGPTLLRNINALAKQLNEATRPKTIKQETCFMEQVSVDETVPADLITNSAVPLIRSENTLKHKSRRFSSVDAKISKESNISWPKLKRKSLQIGESSKDGKFGSLPKSIKKCTALANCFYNALRSGLFMHQSQLGSFINLVRRESSANSGSNVQVIEQLRDILTRLVPCSSSNNFLVEMLNCFLSASDALLVNRFHQYNNLKDAVEIIGKLKIMHSLLKNTAFIKNFVQKMRSNVPNFLPNRHMFAEFCRNAMPKYDTNLAWRCLRPIFEDELYEEELLKRTSKWVTDNWKKTPEECLIDRSNAGRHGQLLQESKDIISGASGKQHQSCHQVAQDVLEGGKPHQSSSVWRF</sequence>
<evidence type="ECO:0000256" key="1">
    <source>
        <dbReference type="PROSITE-ProRule" id="PRU01023"/>
    </source>
</evidence>
<reference evidence="4" key="1">
    <citation type="submission" date="2022-11" db="UniProtKB">
        <authorList>
            <consortium name="WormBaseParasite"/>
        </authorList>
    </citation>
    <scope>IDENTIFICATION</scope>
</reference>
<dbReference type="PANTHER" id="PTHR22808">
    <property type="entry name" value="NCL1 YEAST -RELATED NOL1/NOP2/FMU SUN DOMAIN-CONTAINING"/>
    <property type="match status" value="1"/>
</dbReference>
<dbReference type="GO" id="GO:0016428">
    <property type="term" value="F:tRNA (cytidine-5-)-methyltransferase activity"/>
    <property type="evidence" value="ECO:0007669"/>
    <property type="project" value="TreeGrafter"/>
</dbReference>
<dbReference type="PROSITE" id="PS51686">
    <property type="entry name" value="SAM_MT_RSMB_NOP"/>
    <property type="match status" value="1"/>
</dbReference>
<dbReference type="PANTHER" id="PTHR22808:SF1">
    <property type="entry name" value="RNA CYTOSINE-C(5)-METHYLTRANSFERASE NSUN2-RELATED"/>
    <property type="match status" value="1"/>
</dbReference>
<dbReference type="GO" id="GO:0000049">
    <property type="term" value="F:tRNA binding"/>
    <property type="evidence" value="ECO:0007669"/>
    <property type="project" value="TreeGrafter"/>
</dbReference>
<keyword evidence="1" id="KW-0949">S-adenosyl-L-methionine</keyword>
<dbReference type="Proteomes" id="UP000887565">
    <property type="component" value="Unplaced"/>
</dbReference>
<evidence type="ECO:0000259" key="2">
    <source>
        <dbReference type="PROSITE" id="PS51686"/>
    </source>
</evidence>
<comment type="caution">
    <text evidence="1">Lacks conserved residue(s) required for the propagation of feature annotation.</text>
</comment>
<dbReference type="GO" id="GO:0030488">
    <property type="term" value="P:tRNA methylation"/>
    <property type="evidence" value="ECO:0007669"/>
    <property type="project" value="TreeGrafter"/>
</dbReference>
<protein>
    <submittedName>
        <fullName evidence="4">SAM-dependent MTase RsmB/NOP-type domain-containing protein</fullName>
    </submittedName>
</protein>
<dbReference type="InterPro" id="IPR023267">
    <property type="entry name" value="RCMT"/>
</dbReference>
<dbReference type="GO" id="GO:0005737">
    <property type="term" value="C:cytoplasm"/>
    <property type="evidence" value="ECO:0007669"/>
    <property type="project" value="TreeGrafter"/>
</dbReference>
<keyword evidence="1" id="KW-0489">Methyltransferase</keyword>
<dbReference type="InterPro" id="IPR029063">
    <property type="entry name" value="SAM-dependent_MTases_sf"/>
</dbReference>
<dbReference type="GO" id="GO:0005634">
    <property type="term" value="C:nucleus"/>
    <property type="evidence" value="ECO:0007669"/>
    <property type="project" value="TreeGrafter"/>
</dbReference>
<dbReference type="InterPro" id="IPR001678">
    <property type="entry name" value="MeTrfase_RsmB-F_NOP2_dom"/>
</dbReference>
<keyword evidence="3" id="KW-1185">Reference proteome</keyword>
<dbReference type="AlphaFoldDB" id="A0A915JTY2"/>
<evidence type="ECO:0000313" key="4">
    <source>
        <dbReference type="WBParaSite" id="nRc.2.0.1.t29558-RA"/>
    </source>
</evidence>
<evidence type="ECO:0000313" key="3">
    <source>
        <dbReference type="Proteomes" id="UP000887565"/>
    </source>
</evidence>
<proteinExistence type="inferred from homology"/>
<organism evidence="3 4">
    <name type="scientific">Romanomermis culicivorax</name>
    <name type="common">Nematode worm</name>
    <dbReference type="NCBI Taxonomy" id="13658"/>
    <lineage>
        <taxon>Eukaryota</taxon>
        <taxon>Metazoa</taxon>
        <taxon>Ecdysozoa</taxon>
        <taxon>Nematoda</taxon>
        <taxon>Enoplea</taxon>
        <taxon>Dorylaimia</taxon>
        <taxon>Mermithida</taxon>
        <taxon>Mermithoidea</taxon>
        <taxon>Mermithidae</taxon>
        <taxon>Romanomermis</taxon>
    </lineage>
</organism>